<dbReference type="Gene3D" id="2.20.25.240">
    <property type="match status" value="1"/>
</dbReference>
<proteinExistence type="predicted"/>
<dbReference type="Pfam" id="PF04500">
    <property type="entry name" value="FLYWCH"/>
    <property type="match status" value="1"/>
</dbReference>
<sequence>MLKIDGFVFVKDKQIGTKVYWKRNRFASYCKCRAIANDGEEIKGSHEHNHSGDSVNIKVGICMNRVKQEAKETHDFPHYIIYTAASQLSENAAQTLPATSSIKRHIHNVRQKEESGWANPIHRREIVFTDEEN</sequence>
<organism evidence="5 6">
    <name type="scientific">Octopus vulgaris</name>
    <name type="common">Common octopus</name>
    <dbReference type="NCBI Taxonomy" id="6645"/>
    <lineage>
        <taxon>Eukaryota</taxon>
        <taxon>Metazoa</taxon>
        <taxon>Spiralia</taxon>
        <taxon>Lophotrochozoa</taxon>
        <taxon>Mollusca</taxon>
        <taxon>Cephalopoda</taxon>
        <taxon>Coleoidea</taxon>
        <taxon>Octopodiformes</taxon>
        <taxon>Octopoda</taxon>
        <taxon>Incirrata</taxon>
        <taxon>Octopodidae</taxon>
        <taxon>Octopus</taxon>
    </lineage>
</organism>
<keyword evidence="3" id="KW-0862">Zinc</keyword>
<feature type="domain" description="FLYWCH-type" evidence="4">
    <location>
        <begin position="1"/>
        <end position="50"/>
    </location>
</feature>
<reference evidence="5" key="1">
    <citation type="submission" date="2023-08" db="EMBL/GenBank/DDBJ databases">
        <authorList>
            <person name="Alioto T."/>
            <person name="Alioto T."/>
            <person name="Gomez Garrido J."/>
        </authorList>
    </citation>
    <scope>NUCLEOTIDE SEQUENCE</scope>
</reference>
<dbReference type="GO" id="GO:0008270">
    <property type="term" value="F:zinc ion binding"/>
    <property type="evidence" value="ECO:0007669"/>
    <property type="project" value="UniProtKB-KW"/>
</dbReference>
<evidence type="ECO:0000259" key="4">
    <source>
        <dbReference type="Pfam" id="PF04500"/>
    </source>
</evidence>
<keyword evidence="2" id="KW-0863">Zinc-finger</keyword>
<name>A0AA36AJ93_OCTVU</name>
<dbReference type="Proteomes" id="UP001162480">
    <property type="component" value="Chromosome 1"/>
</dbReference>
<evidence type="ECO:0000313" key="5">
    <source>
        <dbReference type="EMBL" id="CAI9715622.1"/>
    </source>
</evidence>
<dbReference type="EMBL" id="OX597814">
    <property type="protein sequence ID" value="CAI9715622.1"/>
    <property type="molecule type" value="Genomic_DNA"/>
</dbReference>
<evidence type="ECO:0000256" key="1">
    <source>
        <dbReference type="ARBA" id="ARBA00022723"/>
    </source>
</evidence>
<dbReference type="InterPro" id="IPR007588">
    <property type="entry name" value="Znf_FLYWCH"/>
</dbReference>
<keyword evidence="6" id="KW-1185">Reference proteome</keyword>
<accession>A0AA36AJ93</accession>
<gene>
    <name evidence="5" type="ORF">OCTVUL_1B005644</name>
</gene>
<evidence type="ECO:0000256" key="2">
    <source>
        <dbReference type="ARBA" id="ARBA00022771"/>
    </source>
</evidence>
<evidence type="ECO:0000313" key="6">
    <source>
        <dbReference type="Proteomes" id="UP001162480"/>
    </source>
</evidence>
<evidence type="ECO:0000256" key="3">
    <source>
        <dbReference type="ARBA" id="ARBA00022833"/>
    </source>
</evidence>
<dbReference type="AlphaFoldDB" id="A0AA36AJ93"/>
<keyword evidence="1" id="KW-0479">Metal-binding</keyword>
<protein>
    <recommendedName>
        <fullName evidence="4">FLYWCH-type domain-containing protein</fullName>
    </recommendedName>
</protein>